<evidence type="ECO:0000259" key="16">
    <source>
        <dbReference type="PROSITE" id="PS52035"/>
    </source>
</evidence>
<dbReference type="EMBL" id="AJWK01005603">
    <property type="status" value="NOT_ANNOTATED_CDS"/>
    <property type="molecule type" value="Genomic_DNA"/>
</dbReference>
<evidence type="ECO:0000256" key="13">
    <source>
        <dbReference type="ARBA" id="ARBA00057299"/>
    </source>
</evidence>
<proteinExistence type="inferred from homology"/>
<dbReference type="FunFam" id="3.40.630.10:FF:000040">
    <property type="entry name" value="zinc carboxypeptidase"/>
    <property type="match status" value="1"/>
</dbReference>
<dbReference type="GO" id="GO:0008270">
    <property type="term" value="F:zinc ion binding"/>
    <property type="evidence" value="ECO:0007669"/>
    <property type="project" value="InterPro"/>
</dbReference>
<evidence type="ECO:0000256" key="2">
    <source>
        <dbReference type="ARBA" id="ARBA00004613"/>
    </source>
</evidence>
<evidence type="ECO:0000313" key="17">
    <source>
        <dbReference type="EMBL" id="MBC1170040.1"/>
    </source>
</evidence>
<evidence type="ECO:0000256" key="7">
    <source>
        <dbReference type="ARBA" id="ARBA00022723"/>
    </source>
</evidence>
<name>A0A1B0GHT9_LUTLO</name>
<dbReference type="VEuPathDB" id="VectorBase:LLOJ001638"/>
<keyword evidence="19" id="KW-1185">Reference proteome</keyword>
<evidence type="ECO:0000256" key="14">
    <source>
        <dbReference type="PROSITE-ProRule" id="PRU01379"/>
    </source>
</evidence>
<comment type="subcellular location">
    <subcellularLocation>
        <location evidence="2">Secreted</location>
    </subcellularLocation>
</comment>
<reference evidence="17" key="2">
    <citation type="journal article" date="2020" name="BMC">
        <title>Leishmania infection induces a limited differential gene expression in the sand fly midgut.</title>
        <authorList>
            <person name="Coutinho-Abreu I.V."/>
            <person name="Serafim T.D."/>
            <person name="Meneses C."/>
            <person name="Kamhawi S."/>
            <person name="Oliveira F."/>
            <person name="Valenzuela J.G."/>
        </authorList>
    </citation>
    <scope>NUCLEOTIDE SEQUENCE</scope>
    <source>
        <strain evidence="17">Jacobina</strain>
        <tissue evidence="17">Midgut</tissue>
    </source>
</reference>
<evidence type="ECO:0000256" key="1">
    <source>
        <dbReference type="ARBA" id="ARBA00001947"/>
    </source>
</evidence>
<dbReference type="InterPro" id="IPR003146">
    <property type="entry name" value="M14A_act_pep"/>
</dbReference>
<evidence type="ECO:0000256" key="11">
    <source>
        <dbReference type="ARBA" id="ARBA00023049"/>
    </source>
</evidence>
<dbReference type="SUPFAM" id="SSF54897">
    <property type="entry name" value="Protease propeptides/inhibitors"/>
    <property type="match status" value="2"/>
</dbReference>
<dbReference type="PRINTS" id="PR00765">
    <property type="entry name" value="CRBOXYPTASEA"/>
</dbReference>
<dbReference type="Gene3D" id="3.30.70.340">
    <property type="entry name" value="Metallocarboxypeptidase-like"/>
    <property type="match status" value="2"/>
</dbReference>
<dbReference type="GO" id="GO:0004181">
    <property type="term" value="F:metallocarboxypeptidase activity"/>
    <property type="evidence" value="ECO:0007669"/>
    <property type="project" value="InterPro"/>
</dbReference>
<evidence type="ECO:0000256" key="9">
    <source>
        <dbReference type="ARBA" id="ARBA00022801"/>
    </source>
</evidence>
<feature type="domain" description="Peptidase M14" evidence="16">
    <location>
        <begin position="239"/>
        <end position="531"/>
    </location>
</feature>
<keyword evidence="12" id="KW-1015">Disulfide bond</keyword>
<comment type="function">
    <text evidence="13">Involved in the digestion of the blood meal.</text>
</comment>
<sequence length="534" mass="59873">MLPLILSAEGRAVKVNVIVLICIVIAVNAPLSSVATPTTPSADIVISPQPFENSTEPELLDNPREDESDATDHPVKYTGAQLWRISYDDQVRKNAVADLQHKFKDVAMWNLNGTSVDMFLKKPVIADARKLLENAKVPFDVIIDDLQHAIDTENPPPEVIEQLQNRKEDVAMWNLNGTSVDMFLKKPVIADARKLLENAKVPFDVIIDDLQHAIDTENPPPEVIEQLQNRKGHRMTWSAYHRLSDIHGYLEYLANTYPELCSVQSIGNSIEGRPLLVLRISNGGINNKAVWIDGGIHAREWISPATVTYIIDQLVENREDQPQYVKEIDWYILPVANPDGYEYTHLVDRLWRKNRRPSVNGRCHGVDLNRNFGYHWGEQGASRQPCAETFAGMSAFSEPESLAQKQFFERSGANFQGYLSFHSYGQYILYPWGYDRFVPPDHKELEKVGREAAALMKQSGGATYSVGPSGSLLYPASGGSDDWGKGSLGIKYCYTIELRDSGRSGFILPANQIIVTSKEAQIFTYKVAETITRG</sequence>
<dbReference type="EMBL" id="AJWK01005601">
    <property type="status" value="NOT_ANNOTATED_CDS"/>
    <property type="molecule type" value="Genomic_DNA"/>
</dbReference>
<keyword evidence="11" id="KW-0482">Metalloprotease</keyword>
<dbReference type="VEuPathDB" id="VectorBase:LLONM1_006542"/>
<dbReference type="EMBL" id="AJWK01005602">
    <property type="status" value="NOT_ANNOTATED_CDS"/>
    <property type="molecule type" value="Genomic_DNA"/>
</dbReference>
<evidence type="ECO:0000256" key="5">
    <source>
        <dbReference type="ARBA" id="ARBA00022645"/>
    </source>
</evidence>
<dbReference type="EMBL" id="GITU01001337">
    <property type="protein sequence ID" value="MBC1170040.1"/>
    <property type="molecule type" value="Transcribed_RNA"/>
</dbReference>
<dbReference type="Proteomes" id="UP000092461">
    <property type="component" value="Unassembled WGS sequence"/>
</dbReference>
<keyword evidence="6" id="KW-0645">Protease</keyword>
<organism evidence="18 19">
    <name type="scientific">Lutzomyia longipalpis</name>
    <name type="common">Sand fly</name>
    <dbReference type="NCBI Taxonomy" id="7200"/>
    <lineage>
        <taxon>Eukaryota</taxon>
        <taxon>Metazoa</taxon>
        <taxon>Ecdysozoa</taxon>
        <taxon>Arthropoda</taxon>
        <taxon>Hexapoda</taxon>
        <taxon>Insecta</taxon>
        <taxon>Pterygota</taxon>
        <taxon>Neoptera</taxon>
        <taxon>Endopterygota</taxon>
        <taxon>Diptera</taxon>
        <taxon>Nematocera</taxon>
        <taxon>Psychodoidea</taxon>
        <taxon>Psychodidae</taxon>
        <taxon>Lutzomyia</taxon>
        <taxon>Lutzomyia</taxon>
    </lineage>
</organism>
<keyword evidence="4" id="KW-0964">Secreted</keyword>
<reference evidence="18" key="3">
    <citation type="submission" date="2020-05" db="UniProtKB">
        <authorList>
            <consortium name="EnsemblMetazoa"/>
        </authorList>
    </citation>
    <scope>IDENTIFICATION</scope>
    <source>
        <strain evidence="18">Jacobina</strain>
    </source>
</reference>
<keyword evidence="9" id="KW-0378">Hydrolase</keyword>
<dbReference type="PROSITE" id="PS00132">
    <property type="entry name" value="CARBOXYPEPT_ZN_1"/>
    <property type="match status" value="1"/>
</dbReference>
<dbReference type="Pfam" id="PF00246">
    <property type="entry name" value="Peptidase_M14"/>
    <property type="match status" value="1"/>
</dbReference>
<feature type="compositionally biased region" description="Basic and acidic residues" evidence="15">
    <location>
        <begin position="61"/>
        <end position="73"/>
    </location>
</feature>
<dbReference type="InterPro" id="IPR036990">
    <property type="entry name" value="M14A-like_propep"/>
</dbReference>
<dbReference type="InterPro" id="IPR000834">
    <property type="entry name" value="Peptidase_M14"/>
</dbReference>
<dbReference type="Pfam" id="PF02244">
    <property type="entry name" value="Propep_M14"/>
    <property type="match status" value="2"/>
</dbReference>
<keyword evidence="10" id="KW-0862">Zinc</keyword>
<keyword evidence="5 17" id="KW-0121">Carboxypeptidase</keyword>
<dbReference type="PANTHER" id="PTHR11705">
    <property type="entry name" value="PROTEASE FAMILY M14 CARBOXYPEPTIDASE A,B"/>
    <property type="match status" value="1"/>
</dbReference>
<evidence type="ECO:0000256" key="10">
    <source>
        <dbReference type="ARBA" id="ARBA00022833"/>
    </source>
</evidence>
<evidence type="ECO:0000256" key="12">
    <source>
        <dbReference type="ARBA" id="ARBA00023157"/>
    </source>
</evidence>
<accession>A0A1B0GHT9</accession>
<dbReference type="SUPFAM" id="SSF53187">
    <property type="entry name" value="Zn-dependent exopeptidases"/>
    <property type="match status" value="1"/>
</dbReference>
<dbReference type="PROSITE" id="PS52035">
    <property type="entry name" value="PEPTIDASE_M14"/>
    <property type="match status" value="1"/>
</dbReference>
<evidence type="ECO:0000256" key="8">
    <source>
        <dbReference type="ARBA" id="ARBA00022729"/>
    </source>
</evidence>
<dbReference type="PANTHER" id="PTHR11705:SF91">
    <property type="entry name" value="FI01817P-RELATED"/>
    <property type="match status" value="1"/>
</dbReference>
<dbReference type="CDD" id="cd03860">
    <property type="entry name" value="M14_CP_A-B_like"/>
    <property type="match status" value="1"/>
</dbReference>
<dbReference type="InterPro" id="IPR057246">
    <property type="entry name" value="CARBOXYPEPT_ZN_1"/>
</dbReference>
<feature type="region of interest" description="Disordered" evidence="15">
    <location>
        <begin position="45"/>
        <end position="73"/>
    </location>
</feature>
<evidence type="ECO:0000313" key="18">
    <source>
        <dbReference type="EnsemblMetazoa" id="LLOJ001638-PA"/>
    </source>
</evidence>
<feature type="active site" description="Proton donor/acceptor" evidence="14">
    <location>
        <position position="497"/>
    </location>
</feature>
<evidence type="ECO:0000256" key="4">
    <source>
        <dbReference type="ARBA" id="ARBA00022525"/>
    </source>
</evidence>
<reference evidence="19" key="1">
    <citation type="submission" date="2012-05" db="EMBL/GenBank/DDBJ databases">
        <title>Whole Genome Assembly of Lutzomyia longipalpis.</title>
        <authorList>
            <person name="Richards S."/>
            <person name="Qu C."/>
            <person name="Dillon R."/>
            <person name="Worley K."/>
            <person name="Scherer S."/>
            <person name="Batterton M."/>
            <person name="Taylor A."/>
            <person name="Hawes A."/>
            <person name="Hernandez B."/>
            <person name="Kovar C."/>
            <person name="Mandapat C."/>
            <person name="Pham C."/>
            <person name="Qu C."/>
            <person name="Jing C."/>
            <person name="Bess C."/>
            <person name="Bandaranaike D."/>
            <person name="Ngo D."/>
            <person name="Ongeri F."/>
            <person name="Arias F."/>
            <person name="Lara F."/>
            <person name="Weissenberger G."/>
            <person name="Kamau G."/>
            <person name="Han H."/>
            <person name="Shen H."/>
            <person name="Dinh H."/>
            <person name="Khalil I."/>
            <person name="Jones J."/>
            <person name="Shafer J."/>
            <person name="Jayaseelan J."/>
            <person name="Quiroz J."/>
            <person name="Blankenburg K."/>
            <person name="Nguyen L."/>
            <person name="Jackson L."/>
            <person name="Francisco L."/>
            <person name="Tang L.-Y."/>
            <person name="Pu L.-L."/>
            <person name="Perales L."/>
            <person name="Lorensuhewa L."/>
            <person name="Munidasa M."/>
            <person name="Coyle M."/>
            <person name="Taylor M."/>
            <person name="Puazo M."/>
            <person name="Firestine M."/>
            <person name="Scheel M."/>
            <person name="Javaid M."/>
            <person name="Wang M."/>
            <person name="Li M."/>
            <person name="Tabassum N."/>
            <person name="Saada N."/>
            <person name="Osuji N."/>
            <person name="Aqrawi P."/>
            <person name="Fu Q."/>
            <person name="Thornton R."/>
            <person name="Raj R."/>
            <person name="Goodspeed R."/>
            <person name="Mata R."/>
            <person name="Najjar R."/>
            <person name="Gubbala S."/>
            <person name="Lee S."/>
            <person name="Denson S."/>
            <person name="Patil S."/>
            <person name="Macmil S."/>
            <person name="Qi S."/>
            <person name="Matskevitch T."/>
            <person name="Palculict T."/>
            <person name="Mathew T."/>
            <person name="Vee V."/>
            <person name="Velamala V."/>
            <person name="Korchina V."/>
            <person name="Cai W."/>
            <person name="Liu W."/>
            <person name="Dai W."/>
            <person name="Zou X."/>
            <person name="Zhu Y."/>
            <person name="Zhang Y."/>
            <person name="Wu Y.-Q."/>
            <person name="Xin Y."/>
            <person name="Nazarath L."/>
            <person name="Kovar C."/>
            <person name="Han Y."/>
            <person name="Muzny D."/>
            <person name="Gibbs R."/>
        </authorList>
    </citation>
    <scope>NUCLEOTIDE SEQUENCE [LARGE SCALE GENOMIC DNA]</scope>
    <source>
        <strain evidence="19">Jacobina</strain>
    </source>
</reference>
<dbReference type="AlphaFoldDB" id="A0A1B0GHT9"/>
<comment type="similarity">
    <text evidence="3 14">Belongs to the peptidase M14 family.</text>
</comment>
<evidence type="ECO:0000256" key="3">
    <source>
        <dbReference type="ARBA" id="ARBA00005988"/>
    </source>
</evidence>
<evidence type="ECO:0000256" key="15">
    <source>
        <dbReference type="SAM" id="MobiDB-lite"/>
    </source>
</evidence>
<keyword evidence="8" id="KW-0732">Signal</keyword>
<dbReference type="Gene3D" id="3.40.630.10">
    <property type="entry name" value="Zn peptidases"/>
    <property type="match status" value="1"/>
</dbReference>
<evidence type="ECO:0000313" key="19">
    <source>
        <dbReference type="Proteomes" id="UP000092461"/>
    </source>
</evidence>
<evidence type="ECO:0000256" key="6">
    <source>
        <dbReference type="ARBA" id="ARBA00022670"/>
    </source>
</evidence>
<keyword evidence="7" id="KW-0479">Metal-binding</keyword>
<comment type="cofactor">
    <cofactor evidence="1">
        <name>Zn(2+)</name>
        <dbReference type="ChEBI" id="CHEBI:29105"/>
    </cofactor>
</comment>
<dbReference type="GO" id="GO:0006508">
    <property type="term" value="P:proteolysis"/>
    <property type="evidence" value="ECO:0007669"/>
    <property type="project" value="UniProtKB-KW"/>
</dbReference>
<dbReference type="GO" id="GO:0005615">
    <property type="term" value="C:extracellular space"/>
    <property type="evidence" value="ECO:0007669"/>
    <property type="project" value="TreeGrafter"/>
</dbReference>
<dbReference type="SMART" id="SM00631">
    <property type="entry name" value="Zn_pept"/>
    <property type="match status" value="1"/>
</dbReference>
<protein>
    <submittedName>
        <fullName evidence="17">Putative carboxypeptidase b-like protein</fullName>
    </submittedName>
</protein>
<dbReference type="EnsemblMetazoa" id="LLOJ001638-RA">
    <property type="protein sequence ID" value="LLOJ001638-PA"/>
    <property type="gene ID" value="LLOJ001638"/>
</dbReference>